<dbReference type="AlphaFoldDB" id="A0A5D3C0S2"/>
<organism evidence="3 4">
    <name type="scientific">Cucumis melo var. makuwa</name>
    <name type="common">Oriental melon</name>
    <dbReference type="NCBI Taxonomy" id="1194695"/>
    <lineage>
        <taxon>Eukaryota</taxon>
        <taxon>Viridiplantae</taxon>
        <taxon>Streptophyta</taxon>
        <taxon>Embryophyta</taxon>
        <taxon>Tracheophyta</taxon>
        <taxon>Spermatophyta</taxon>
        <taxon>Magnoliopsida</taxon>
        <taxon>eudicotyledons</taxon>
        <taxon>Gunneridae</taxon>
        <taxon>Pentapetalae</taxon>
        <taxon>rosids</taxon>
        <taxon>fabids</taxon>
        <taxon>Cucurbitales</taxon>
        <taxon>Cucurbitaceae</taxon>
        <taxon>Benincaseae</taxon>
        <taxon>Cucumis</taxon>
    </lineage>
</organism>
<dbReference type="PANTHER" id="PTHR42648">
    <property type="entry name" value="TRANSPOSASE, PUTATIVE-RELATED"/>
    <property type="match status" value="1"/>
</dbReference>
<feature type="domain" description="GAG-pre-integrase" evidence="1">
    <location>
        <begin position="92"/>
        <end position="129"/>
    </location>
</feature>
<gene>
    <name evidence="3" type="ORF">E5676_scaffold143G00710</name>
</gene>
<comment type="caution">
    <text evidence="3">The sequence shown here is derived from an EMBL/GenBank/DDBJ whole genome shotgun (WGS) entry which is preliminary data.</text>
</comment>
<dbReference type="Pfam" id="PF13976">
    <property type="entry name" value="gag_pre-integrs"/>
    <property type="match status" value="1"/>
</dbReference>
<dbReference type="EMBL" id="SSTD01014011">
    <property type="protein sequence ID" value="TYK04878.1"/>
    <property type="molecule type" value="Genomic_DNA"/>
</dbReference>
<sequence length="401" mass="45580">MSLPKVGLAQISVNLSSVPKLNGLNSKIWKKSLEILLGCTWWVDSSATTYISISIQGCLWNRSPNDAEKLIYVGNGKVFEVEAIGGTKRKLNENSTMLWHKCLDHISKQRIQRLVSDEILDSLHLSKFESFKAGVELQLGKNIKVVMSDRGGEYYGKKPNIRHLHVWGCPVEARPNERKLDPRTISCYFVGYFEHSQGFKFYNPTLKLFFEIENAKFLEGVEFEGEDDIKKVVFKEKLVSLPNVGIDDVQTPIPNFTMEPIIEQDNNEVPKVQTQQSQEVPLRRSTRKREVQFHMSLLHDTKGFLKRNFEMKDLGDASFVLEIEILRDRSQGQCPKTTLKIKEIQKAPYPSAVGSLMYAQICTRLHIAFIVGVLEIGCQDTLRSTSSYIFKLAGGCVLEKC</sequence>
<protein>
    <submittedName>
        <fullName evidence="3">Retrovirus-related Pol polyprotein from transposon TNT 1-94</fullName>
    </submittedName>
</protein>
<dbReference type="PANTHER" id="PTHR42648:SF28">
    <property type="entry name" value="TRANSPOSON-ENCODED PROTEIN WITH RIBONUCLEASE H-LIKE AND RETROVIRUS ZINC FINGER-LIKE DOMAINS"/>
    <property type="match status" value="1"/>
</dbReference>
<reference evidence="3 4" key="1">
    <citation type="submission" date="2019-08" db="EMBL/GenBank/DDBJ databases">
        <title>Draft genome sequences of two oriental melons (Cucumis melo L. var makuwa).</title>
        <authorList>
            <person name="Kwon S.-Y."/>
        </authorList>
    </citation>
    <scope>NUCLEOTIDE SEQUENCE [LARGE SCALE GENOMIC DNA]</scope>
    <source>
        <strain evidence="4">cv. Chang Bougi</strain>
        <tissue evidence="3">Leaf</tissue>
    </source>
</reference>
<dbReference type="InterPro" id="IPR025724">
    <property type="entry name" value="GAG-pre-integrase_dom"/>
</dbReference>
<evidence type="ECO:0000259" key="2">
    <source>
        <dbReference type="Pfam" id="PF25597"/>
    </source>
</evidence>
<dbReference type="InterPro" id="IPR039537">
    <property type="entry name" value="Retrotran_Ty1/copia-like"/>
</dbReference>
<feature type="domain" description="Retroviral polymerase SH3-like" evidence="2">
    <location>
        <begin position="175"/>
        <end position="228"/>
    </location>
</feature>
<dbReference type="Proteomes" id="UP000321947">
    <property type="component" value="Unassembled WGS sequence"/>
</dbReference>
<name>A0A5D3C0S2_CUCMM</name>
<dbReference type="InterPro" id="IPR057670">
    <property type="entry name" value="SH3_retrovirus"/>
</dbReference>
<dbReference type="Pfam" id="PF25597">
    <property type="entry name" value="SH3_retrovirus"/>
    <property type="match status" value="1"/>
</dbReference>
<evidence type="ECO:0000313" key="4">
    <source>
        <dbReference type="Proteomes" id="UP000321947"/>
    </source>
</evidence>
<accession>A0A5D3C0S2</accession>
<evidence type="ECO:0000313" key="3">
    <source>
        <dbReference type="EMBL" id="TYK04878.1"/>
    </source>
</evidence>
<evidence type="ECO:0000259" key="1">
    <source>
        <dbReference type="Pfam" id="PF13976"/>
    </source>
</evidence>
<proteinExistence type="predicted"/>